<proteinExistence type="predicted"/>
<keyword evidence="2" id="KW-1185">Reference proteome</keyword>
<dbReference type="Proteomes" id="UP001596170">
    <property type="component" value="Unassembled WGS sequence"/>
</dbReference>
<reference evidence="2" key="1">
    <citation type="journal article" date="2019" name="Int. J. Syst. Evol. Microbiol.">
        <title>The Global Catalogue of Microorganisms (GCM) 10K type strain sequencing project: providing services to taxonomists for standard genome sequencing and annotation.</title>
        <authorList>
            <consortium name="The Broad Institute Genomics Platform"/>
            <consortium name="The Broad Institute Genome Sequencing Center for Infectious Disease"/>
            <person name="Wu L."/>
            <person name="Ma J."/>
        </authorList>
    </citation>
    <scope>NUCLEOTIDE SEQUENCE [LARGE SCALE GENOMIC DNA]</scope>
    <source>
        <strain evidence="2">CCUG 54527</strain>
    </source>
</reference>
<comment type="caution">
    <text evidence="1">The sequence shown here is derived from an EMBL/GenBank/DDBJ whole genome shotgun (WGS) entry which is preliminary data.</text>
</comment>
<gene>
    <name evidence="1" type="ORF">ACFPYN_03165</name>
</gene>
<name>A0ABW1L5Q6_9BACL</name>
<dbReference type="EMBL" id="JBHSRI010000002">
    <property type="protein sequence ID" value="MFC6038448.1"/>
    <property type="molecule type" value="Genomic_DNA"/>
</dbReference>
<accession>A0ABW1L5Q6</accession>
<protein>
    <recommendedName>
        <fullName evidence="3">Apea-like HEPN domain-containing protein</fullName>
    </recommendedName>
</protein>
<evidence type="ECO:0000313" key="1">
    <source>
        <dbReference type="EMBL" id="MFC6038448.1"/>
    </source>
</evidence>
<evidence type="ECO:0000313" key="2">
    <source>
        <dbReference type="Proteomes" id="UP001596170"/>
    </source>
</evidence>
<sequence>MKYLFLTVLHNLKLEDSHNKGKEISPGTRISNNNALVKEVLKSELLKEAAGFHSLNEFEDTVYLYGTGDFDKLKTLSEKERDDSEYTFYFLREAQFFVNELWAIKDNSVYVRDGFLVVYQDFIEDGLTYKGALSAVNSNAEGDIKESIFTNEQINKAIISFGKDVMPNIDEFIKGGKIPNNELFFKGSIRAERASYFILEARSATHLPIKIVSYCTALECFFTTDSTEVNYKIAERVALFLGTTPEEKKELFNTTKKAYGIRSRIIHGSSLKEKEAKLMMELSVKLDDILRKIINSDIKKFVLDDNKLSEYFIDRLFSDSTPQ</sequence>
<evidence type="ECO:0008006" key="3">
    <source>
        <dbReference type="Google" id="ProtNLM"/>
    </source>
</evidence>
<dbReference type="RefSeq" id="WP_377732467.1">
    <property type="nucleotide sequence ID" value="NZ_JBHSRI010000002.1"/>
</dbReference>
<organism evidence="1 2">
    <name type="scientific">Paenisporosarcina macmurdoensis</name>
    <dbReference type="NCBI Taxonomy" id="212659"/>
    <lineage>
        <taxon>Bacteria</taxon>
        <taxon>Bacillati</taxon>
        <taxon>Bacillota</taxon>
        <taxon>Bacilli</taxon>
        <taxon>Bacillales</taxon>
        <taxon>Caryophanaceae</taxon>
        <taxon>Paenisporosarcina</taxon>
    </lineage>
</organism>